<proteinExistence type="predicted"/>
<evidence type="ECO:0000313" key="1">
    <source>
        <dbReference type="EMBL" id="JAD33864.1"/>
    </source>
</evidence>
<protein>
    <submittedName>
        <fullName evidence="1">Uncharacterized protein</fullName>
    </submittedName>
</protein>
<reference evidence="1" key="1">
    <citation type="submission" date="2014-09" db="EMBL/GenBank/DDBJ databases">
        <authorList>
            <person name="Magalhaes I.L.F."/>
            <person name="Oliveira U."/>
            <person name="Santos F.R."/>
            <person name="Vidigal T.H.D.A."/>
            <person name="Brescovit A.D."/>
            <person name="Santos A.J."/>
        </authorList>
    </citation>
    <scope>NUCLEOTIDE SEQUENCE</scope>
    <source>
        <tissue evidence="1">Shoot tissue taken approximately 20 cm above the soil surface</tissue>
    </source>
</reference>
<name>A0A0A8Z378_ARUDO</name>
<reference evidence="1" key="2">
    <citation type="journal article" date="2015" name="Data Brief">
        <title>Shoot transcriptome of the giant reed, Arundo donax.</title>
        <authorList>
            <person name="Barrero R.A."/>
            <person name="Guerrero F.D."/>
            <person name="Moolhuijzen P."/>
            <person name="Goolsby J.A."/>
            <person name="Tidwell J."/>
            <person name="Bellgard S.E."/>
            <person name="Bellgard M.I."/>
        </authorList>
    </citation>
    <scope>NUCLEOTIDE SEQUENCE</scope>
    <source>
        <tissue evidence="1">Shoot tissue taken approximately 20 cm above the soil surface</tissue>
    </source>
</reference>
<dbReference type="EMBL" id="GBRH01264031">
    <property type="protein sequence ID" value="JAD33864.1"/>
    <property type="molecule type" value="Transcribed_RNA"/>
</dbReference>
<dbReference type="AlphaFoldDB" id="A0A0A8Z378"/>
<sequence length="35" mass="4056">MFQVPMFSVDRCIHYKTNDMQHASTRINSLANVLS</sequence>
<accession>A0A0A8Z378</accession>
<organism evidence="1">
    <name type="scientific">Arundo donax</name>
    <name type="common">Giant reed</name>
    <name type="synonym">Donax arundinaceus</name>
    <dbReference type="NCBI Taxonomy" id="35708"/>
    <lineage>
        <taxon>Eukaryota</taxon>
        <taxon>Viridiplantae</taxon>
        <taxon>Streptophyta</taxon>
        <taxon>Embryophyta</taxon>
        <taxon>Tracheophyta</taxon>
        <taxon>Spermatophyta</taxon>
        <taxon>Magnoliopsida</taxon>
        <taxon>Liliopsida</taxon>
        <taxon>Poales</taxon>
        <taxon>Poaceae</taxon>
        <taxon>PACMAD clade</taxon>
        <taxon>Arundinoideae</taxon>
        <taxon>Arundineae</taxon>
        <taxon>Arundo</taxon>
    </lineage>
</organism>